<dbReference type="SUPFAM" id="SSF52343">
    <property type="entry name" value="Ferredoxin reductase-like, C-terminal NADP-linked domain"/>
    <property type="match status" value="1"/>
</dbReference>
<comment type="caution">
    <text evidence="5">The sequence shown here is derived from an EMBL/GenBank/DDBJ whole genome shotgun (WGS) entry which is preliminary data.</text>
</comment>
<feature type="transmembrane region" description="Helical" evidence="2">
    <location>
        <begin position="304"/>
        <end position="325"/>
    </location>
</feature>
<keyword evidence="6" id="KW-1185">Reference proteome</keyword>
<dbReference type="GO" id="GO:0005886">
    <property type="term" value="C:plasma membrane"/>
    <property type="evidence" value="ECO:0007669"/>
    <property type="project" value="TreeGrafter"/>
</dbReference>
<dbReference type="Proteomes" id="UP000265618">
    <property type="component" value="Unassembled WGS sequence"/>
</dbReference>
<gene>
    <name evidence="5" type="ORF">KIPB_006816</name>
</gene>
<evidence type="ECO:0000256" key="1">
    <source>
        <dbReference type="ARBA" id="ARBA00023002"/>
    </source>
</evidence>
<evidence type="ECO:0000256" key="3">
    <source>
        <dbReference type="SAM" id="SignalP"/>
    </source>
</evidence>
<dbReference type="PANTHER" id="PTHR11972:SF69">
    <property type="entry name" value="FERRIC REDUCTION OXIDASE 6-RELATED"/>
    <property type="match status" value="1"/>
</dbReference>
<keyword evidence="1" id="KW-0560">Oxidoreductase</keyword>
<dbReference type="InterPro" id="IPR050369">
    <property type="entry name" value="RBOH/FRE"/>
</dbReference>
<dbReference type="InterPro" id="IPR017938">
    <property type="entry name" value="Riboflavin_synthase-like_b-brl"/>
</dbReference>
<evidence type="ECO:0000313" key="6">
    <source>
        <dbReference type="Proteomes" id="UP000265618"/>
    </source>
</evidence>
<reference evidence="5 6" key="1">
    <citation type="journal article" date="2018" name="PLoS ONE">
        <title>The draft genome of Kipferlia bialata reveals reductive genome evolution in fornicate parasites.</title>
        <authorList>
            <person name="Tanifuji G."/>
            <person name="Takabayashi S."/>
            <person name="Kume K."/>
            <person name="Takagi M."/>
            <person name="Nakayama T."/>
            <person name="Kamikawa R."/>
            <person name="Inagaki Y."/>
            <person name="Hashimoto T."/>
        </authorList>
    </citation>
    <scope>NUCLEOTIDE SEQUENCE [LARGE SCALE GENOMIC DNA]</scope>
    <source>
        <strain evidence="5">NY0173</strain>
    </source>
</reference>
<dbReference type="InterPro" id="IPR013121">
    <property type="entry name" value="Fe_red_NAD-bd_6"/>
</dbReference>
<dbReference type="SUPFAM" id="SSF63380">
    <property type="entry name" value="Riboflavin synthase domain-like"/>
    <property type="match status" value="1"/>
</dbReference>
<keyword evidence="2" id="KW-1133">Transmembrane helix</keyword>
<keyword evidence="3" id="KW-0732">Signal</keyword>
<organism evidence="5 6">
    <name type="scientific">Kipferlia bialata</name>
    <dbReference type="NCBI Taxonomy" id="797122"/>
    <lineage>
        <taxon>Eukaryota</taxon>
        <taxon>Metamonada</taxon>
        <taxon>Carpediemonas-like organisms</taxon>
        <taxon>Kipferlia</taxon>
    </lineage>
</organism>
<proteinExistence type="predicted"/>
<dbReference type="Gene3D" id="2.40.30.10">
    <property type="entry name" value="Translation factors"/>
    <property type="match status" value="1"/>
</dbReference>
<feature type="transmembrane region" description="Helical" evidence="2">
    <location>
        <begin position="225"/>
        <end position="241"/>
    </location>
</feature>
<evidence type="ECO:0000256" key="2">
    <source>
        <dbReference type="SAM" id="Phobius"/>
    </source>
</evidence>
<dbReference type="OrthoDB" id="436496at2759"/>
<evidence type="ECO:0000259" key="4">
    <source>
        <dbReference type="PROSITE" id="PS51384"/>
    </source>
</evidence>
<feature type="transmembrane region" description="Helical" evidence="2">
    <location>
        <begin position="331"/>
        <end position="354"/>
    </location>
</feature>
<feature type="signal peptide" evidence="3">
    <location>
        <begin position="1"/>
        <end position="19"/>
    </location>
</feature>
<dbReference type="GO" id="GO:0016491">
    <property type="term" value="F:oxidoreductase activity"/>
    <property type="evidence" value="ECO:0007669"/>
    <property type="project" value="UniProtKB-KW"/>
</dbReference>
<dbReference type="PANTHER" id="PTHR11972">
    <property type="entry name" value="NADPH OXIDASE"/>
    <property type="match status" value="1"/>
</dbReference>
<dbReference type="EMBL" id="BDIP01001809">
    <property type="protein sequence ID" value="GIQ85184.1"/>
    <property type="molecule type" value="Genomic_DNA"/>
</dbReference>
<dbReference type="Gene3D" id="3.40.50.80">
    <property type="entry name" value="Nucleotide-binding domain of ferredoxin-NADP reductase (FNR) module"/>
    <property type="match status" value="1"/>
</dbReference>
<accession>A0A9K3GIH4</accession>
<dbReference type="Pfam" id="PF08030">
    <property type="entry name" value="NAD_binding_6"/>
    <property type="match status" value="1"/>
</dbReference>
<dbReference type="AlphaFoldDB" id="A0A9K3GIH4"/>
<keyword evidence="2" id="KW-0472">Membrane</keyword>
<name>A0A9K3GIH4_9EUKA</name>
<dbReference type="InterPro" id="IPR039261">
    <property type="entry name" value="FNR_nucleotide-bd"/>
</dbReference>
<dbReference type="InterPro" id="IPR017927">
    <property type="entry name" value="FAD-bd_FR_type"/>
</dbReference>
<keyword evidence="2" id="KW-0812">Transmembrane</keyword>
<feature type="transmembrane region" description="Helical" evidence="2">
    <location>
        <begin position="182"/>
        <end position="204"/>
    </location>
</feature>
<evidence type="ECO:0000313" key="5">
    <source>
        <dbReference type="EMBL" id="GIQ85184.1"/>
    </source>
</evidence>
<dbReference type="PROSITE" id="PS51384">
    <property type="entry name" value="FAD_FR"/>
    <property type="match status" value="1"/>
</dbReference>
<sequence length="645" mass="70923">MALPLWAIACLFVWGICISESLQTDSEQSECCTPNLGLDTTHAPYSYVQHRITEGGEVEDHYVPASFDVYTEWPHLSESEGSKDSTDHIPWQEVVIGVLSDRLSVSEGYPVHCVKGVLREALQTHSVYNAYEDGTHTDSEPDPSIVSLWHILQSEGLTLDMEECGYMSRRIWKVGHSDKYGFWDQVACCLGLMAAVGGIVQTLLGSRFGPLERYIGLDRMWKAHRLVGISCGILPLCHVLMKKRKYFTTMSFWDAIKKIGGFYPIAPGNGPHNASRTAFYAFTILTGMALLAKRANNKRYLPYLVWYLPHLFLWVAVPCVLWHSYESMHMARGLAAIDILFMGTLTVSIVFRVIRLVRRVGTPPLRVVSAASVSDSLTVLTLRGDVQTQRSLAGAKPGQFVVLTAPKAYGYSKHPFSALVQIHRVGAEERDTERQAGGETKGVEVVDVTLFIRKLGLFTTGLRESLEGGDKIHVEGPYGLFTPPVHGNILLVAAGSGIAPMLSMLDGLTAQSKEVVQEYSGTTRRQQVTLSWSTNKAGDLMGVLPHIQSALSRARDHPSVSLFVHVQWTGKGAMPSLPPTLDTDTAGASLSLSAGRVSEQGLREDGGDAAERCYICGTERFIEAVTGHATSLGIQEIHFEVFRML</sequence>
<protein>
    <recommendedName>
        <fullName evidence="4">FAD-binding FR-type domain-containing protein</fullName>
    </recommendedName>
</protein>
<feature type="chain" id="PRO_5039888549" description="FAD-binding FR-type domain-containing protein" evidence="3">
    <location>
        <begin position="20"/>
        <end position="645"/>
    </location>
</feature>
<feature type="domain" description="FAD-binding FR-type" evidence="4">
    <location>
        <begin position="360"/>
        <end position="484"/>
    </location>
</feature>